<proteinExistence type="inferred from homology"/>
<gene>
    <name evidence="9" type="ORF">BpHYR1_005197</name>
</gene>
<dbReference type="PANTHER" id="PTHR13274:SF2">
    <property type="entry name" value="SMALL RIBOSOMAL SUBUNIT PROTEIN MS25"/>
    <property type="match status" value="1"/>
</dbReference>
<comment type="subcellular location">
    <subcellularLocation>
        <location evidence="1">Mitochondrion</location>
    </subcellularLocation>
</comment>
<dbReference type="SMART" id="SM00916">
    <property type="entry name" value="L51_S25_CI-B8"/>
    <property type="match status" value="1"/>
</dbReference>
<dbReference type="GO" id="GO:1990904">
    <property type="term" value="C:ribonucleoprotein complex"/>
    <property type="evidence" value="ECO:0007669"/>
    <property type="project" value="UniProtKB-KW"/>
</dbReference>
<dbReference type="EMBL" id="REGN01012312">
    <property type="protein sequence ID" value="RMZ96048.1"/>
    <property type="molecule type" value="Genomic_DNA"/>
</dbReference>
<dbReference type="GO" id="GO:0005739">
    <property type="term" value="C:mitochondrion"/>
    <property type="evidence" value="ECO:0007669"/>
    <property type="project" value="UniProtKB-SubCell"/>
</dbReference>
<dbReference type="STRING" id="10195.A0A3M7PAF6"/>
<dbReference type="AlphaFoldDB" id="A0A3M7PAF6"/>
<feature type="domain" description="Ribosomal protein/NADH dehydrogenase" evidence="8">
    <location>
        <begin position="37"/>
        <end position="113"/>
    </location>
</feature>
<protein>
    <recommendedName>
        <fullName evidence="6">Small ribosomal subunit protein mS25</fullName>
    </recommendedName>
    <alternativeName>
        <fullName evidence="7">28S ribosomal protein S25, mitochondrial</fullName>
    </alternativeName>
</protein>
<dbReference type="OrthoDB" id="5919182at2759"/>
<comment type="caution">
    <text evidence="9">The sequence shown here is derived from an EMBL/GenBank/DDBJ whole genome shotgun (WGS) entry which is preliminary data.</text>
</comment>
<evidence type="ECO:0000256" key="2">
    <source>
        <dbReference type="ARBA" id="ARBA00008046"/>
    </source>
</evidence>
<dbReference type="GO" id="GO:0003735">
    <property type="term" value="F:structural constituent of ribosome"/>
    <property type="evidence" value="ECO:0007669"/>
    <property type="project" value="InterPro"/>
</dbReference>
<dbReference type="Proteomes" id="UP000276133">
    <property type="component" value="Unassembled WGS sequence"/>
</dbReference>
<dbReference type="PANTHER" id="PTHR13274">
    <property type="entry name" value="MITOCHONDRIAL RIBOSOMAL PROTEIN S25"/>
    <property type="match status" value="1"/>
</dbReference>
<reference evidence="9 10" key="1">
    <citation type="journal article" date="2018" name="Sci. Rep.">
        <title>Genomic signatures of local adaptation to the degree of environmental predictability in rotifers.</title>
        <authorList>
            <person name="Franch-Gras L."/>
            <person name="Hahn C."/>
            <person name="Garcia-Roger E.M."/>
            <person name="Carmona M.J."/>
            <person name="Serra M."/>
            <person name="Gomez A."/>
        </authorList>
    </citation>
    <scope>NUCLEOTIDE SEQUENCE [LARGE SCALE GENOMIC DNA]</scope>
    <source>
        <strain evidence="9">HYR1</strain>
    </source>
</reference>
<evidence type="ECO:0000256" key="3">
    <source>
        <dbReference type="ARBA" id="ARBA00022980"/>
    </source>
</evidence>
<keyword evidence="10" id="KW-1185">Reference proteome</keyword>
<dbReference type="InterPro" id="IPR007741">
    <property type="entry name" value="Ribosomal_mL43/mS25/NADH_DH"/>
</dbReference>
<comment type="similarity">
    <text evidence="2">Belongs to the mitochondrion-specific ribosomal protein mS25 family.</text>
</comment>
<keyword evidence="5" id="KW-0687">Ribonucleoprotein</keyword>
<dbReference type="Gene3D" id="3.40.30.10">
    <property type="entry name" value="Glutaredoxin"/>
    <property type="match status" value="1"/>
</dbReference>
<dbReference type="InterPro" id="IPR040049">
    <property type="entry name" value="Ribosomal_mS25/mL61"/>
</dbReference>
<sequence length="188" mass="22125">MPFKKGPASWRRTIDYLKGGTLVFREKVKVCTINYHETLPESDGLRRFVFWHLAQIQYKNPQVQCVQLKNIVKTPFITFHTLEDDKINSIYVNCYKKKEHEILEYCEKLVGKTAEEIEREAQTNQANFGQGCSRYCICLVEGQVACPRYKPLPEFMRGKYLLSKQDELEEIRKTKSDEQALAEYWNSK</sequence>
<dbReference type="Pfam" id="PF05047">
    <property type="entry name" value="L51_S25_CI-B8"/>
    <property type="match status" value="1"/>
</dbReference>
<organism evidence="9 10">
    <name type="scientific">Brachionus plicatilis</name>
    <name type="common">Marine rotifer</name>
    <name type="synonym">Brachionus muelleri</name>
    <dbReference type="NCBI Taxonomy" id="10195"/>
    <lineage>
        <taxon>Eukaryota</taxon>
        <taxon>Metazoa</taxon>
        <taxon>Spiralia</taxon>
        <taxon>Gnathifera</taxon>
        <taxon>Rotifera</taxon>
        <taxon>Eurotatoria</taxon>
        <taxon>Monogononta</taxon>
        <taxon>Pseudotrocha</taxon>
        <taxon>Ploima</taxon>
        <taxon>Brachionidae</taxon>
        <taxon>Brachionus</taxon>
    </lineage>
</organism>
<evidence type="ECO:0000313" key="10">
    <source>
        <dbReference type="Proteomes" id="UP000276133"/>
    </source>
</evidence>
<evidence type="ECO:0000256" key="5">
    <source>
        <dbReference type="ARBA" id="ARBA00023274"/>
    </source>
</evidence>
<evidence type="ECO:0000256" key="6">
    <source>
        <dbReference type="ARBA" id="ARBA00035139"/>
    </source>
</evidence>
<dbReference type="GO" id="GO:0005840">
    <property type="term" value="C:ribosome"/>
    <property type="evidence" value="ECO:0007669"/>
    <property type="project" value="UniProtKB-KW"/>
</dbReference>
<evidence type="ECO:0000313" key="9">
    <source>
        <dbReference type="EMBL" id="RMZ96048.1"/>
    </source>
</evidence>
<accession>A0A3M7PAF6</accession>
<keyword evidence="3" id="KW-0689">Ribosomal protein</keyword>
<evidence type="ECO:0000256" key="7">
    <source>
        <dbReference type="ARBA" id="ARBA00035369"/>
    </source>
</evidence>
<dbReference type="InterPro" id="IPR036249">
    <property type="entry name" value="Thioredoxin-like_sf"/>
</dbReference>
<evidence type="ECO:0000259" key="8">
    <source>
        <dbReference type="SMART" id="SM00916"/>
    </source>
</evidence>
<evidence type="ECO:0000256" key="1">
    <source>
        <dbReference type="ARBA" id="ARBA00004173"/>
    </source>
</evidence>
<dbReference type="SUPFAM" id="SSF52833">
    <property type="entry name" value="Thioredoxin-like"/>
    <property type="match status" value="1"/>
</dbReference>
<keyword evidence="4" id="KW-0496">Mitochondrion</keyword>
<evidence type="ECO:0000256" key="4">
    <source>
        <dbReference type="ARBA" id="ARBA00023128"/>
    </source>
</evidence>
<name>A0A3M7PAF6_BRAPC</name>